<accession>A0A0M3JLZ3</accession>
<protein>
    <submittedName>
        <fullName evidence="1 3">Uncharacterized protein</fullName>
    </submittedName>
</protein>
<name>A0A0M3JLZ3_ANISI</name>
<proteinExistence type="predicted"/>
<evidence type="ECO:0000313" key="3">
    <source>
        <dbReference type="WBParaSite" id="ASIM_0000867401-mRNA-1"/>
    </source>
</evidence>
<evidence type="ECO:0000313" key="2">
    <source>
        <dbReference type="Proteomes" id="UP000267096"/>
    </source>
</evidence>
<evidence type="ECO:0000313" key="1">
    <source>
        <dbReference type="EMBL" id="VDK31840.1"/>
    </source>
</evidence>
<organism evidence="3">
    <name type="scientific">Anisakis simplex</name>
    <name type="common">Herring worm</name>
    <dbReference type="NCBI Taxonomy" id="6269"/>
    <lineage>
        <taxon>Eukaryota</taxon>
        <taxon>Metazoa</taxon>
        <taxon>Ecdysozoa</taxon>
        <taxon>Nematoda</taxon>
        <taxon>Chromadorea</taxon>
        <taxon>Rhabditida</taxon>
        <taxon>Spirurina</taxon>
        <taxon>Ascaridomorpha</taxon>
        <taxon>Ascaridoidea</taxon>
        <taxon>Anisakidae</taxon>
        <taxon>Anisakis</taxon>
        <taxon>Anisakis simplex complex</taxon>
    </lineage>
</organism>
<keyword evidence="2" id="KW-1185">Reference proteome</keyword>
<gene>
    <name evidence="1" type="ORF">ASIM_LOCUS8426</name>
</gene>
<reference evidence="1 2" key="2">
    <citation type="submission" date="2018-11" db="EMBL/GenBank/DDBJ databases">
        <authorList>
            <consortium name="Pathogen Informatics"/>
        </authorList>
    </citation>
    <scope>NUCLEOTIDE SEQUENCE [LARGE SCALE GENOMIC DNA]</scope>
</reference>
<dbReference type="WBParaSite" id="ASIM_0000867401-mRNA-1">
    <property type="protein sequence ID" value="ASIM_0000867401-mRNA-1"/>
    <property type="gene ID" value="ASIM_0000867401"/>
</dbReference>
<dbReference type="AlphaFoldDB" id="A0A0M3JLZ3"/>
<sequence>MTTLQKQKLIFNDPGVYNLLYAEKTTLTPEVRIQARLERFPDRSVDFSRFSIHFIISQPNSKQIYSSDSNNLFTIRCIFEDYCFM</sequence>
<dbReference type="EMBL" id="UYRR01022793">
    <property type="protein sequence ID" value="VDK31840.1"/>
    <property type="molecule type" value="Genomic_DNA"/>
</dbReference>
<reference evidence="3" key="1">
    <citation type="submission" date="2017-02" db="UniProtKB">
        <authorList>
            <consortium name="WormBaseParasite"/>
        </authorList>
    </citation>
    <scope>IDENTIFICATION</scope>
</reference>
<dbReference type="Proteomes" id="UP000267096">
    <property type="component" value="Unassembled WGS sequence"/>
</dbReference>